<dbReference type="InterPro" id="IPR011049">
    <property type="entry name" value="Serralysin-like_metalloprot_C"/>
</dbReference>
<evidence type="ECO:0000313" key="3">
    <source>
        <dbReference type="Proteomes" id="UP000262379"/>
    </source>
</evidence>
<keyword evidence="3" id="KW-1185">Reference proteome</keyword>
<gene>
    <name evidence="2" type="ORF">DY251_14525</name>
</gene>
<dbReference type="InterPro" id="IPR018511">
    <property type="entry name" value="Hemolysin-typ_Ca-bd_CS"/>
</dbReference>
<dbReference type="NCBIfam" id="TIGR03661">
    <property type="entry name" value="T1SS_VCA0849"/>
    <property type="match status" value="1"/>
</dbReference>
<accession>A0A371XC05</accession>
<comment type="caution">
    <text evidence="2">The sequence shown here is derived from an EMBL/GenBank/DDBJ whole genome shotgun (WGS) entry which is preliminary data.</text>
</comment>
<feature type="domain" description="Bacterial Ig-like" evidence="1">
    <location>
        <begin position="207"/>
        <end position="286"/>
    </location>
</feature>
<dbReference type="RefSeq" id="WP_116624643.1">
    <property type="nucleotide sequence ID" value="NZ_QURN01000011.1"/>
</dbReference>
<dbReference type="Gene3D" id="2.150.10.10">
    <property type="entry name" value="Serralysin-like metalloprotease, C-terminal"/>
    <property type="match status" value="1"/>
</dbReference>
<dbReference type="InterPro" id="IPR005046">
    <property type="entry name" value="DUF285"/>
</dbReference>
<dbReference type="GO" id="GO:0005509">
    <property type="term" value="F:calcium ion binding"/>
    <property type="evidence" value="ECO:0007669"/>
    <property type="project" value="InterPro"/>
</dbReference>
<dbReference type="InterPro" id="IPR044048">
    <property type="entry name" value="Big_12"/>
</dbReference>
<dbReference type="Pfam" id="PF19078">
    <property type="entry name" value="Big_12"/>
    <property type="match status" value="1"/>
</dbReference>
<dbReference type="EMBL" id="QURN01000011">
    <property type="protein sequence ID" value="RFC66752.1"/>
    <property type="molecule type" value="Genomic_DNA"/>
</dbReference>
<organism evidence="2 3">
    <name type="scientific">Mesorhizobium denitrificans</name>
    <dbReference type="NCBI Taxonomy" id="2294114"/>
    <lineage>
        <taxon>Bacteria</taxon>
        <taxon>Pseudomonadati</taxon>
        <taxon>Pseudomonadota</taxon>
        <taxon>Alphaproteobacteria</taxon>
        <taxon>Hyphomicrobiales</taxon>
        <taxon>Phyllobacteriaceae</taxon>
        <taxon>Mesorhizobium</taxon>
    </lineage>
</organism>
<reference evidence="3" key="1">
    <citation type="submission" date="2018-08" db="EMBL/GenBank/DDBJ databases">
        <authorList>
            <person name="Im W.T."/>
        </authorList>
    </citation>
    <scope>NUCLEOTIDE SEQUENCE [LARGE SCALE GENOMIC DNA]</scope>
    <source>
        <strain evidence="3">LA-28</strain>
    </source>
</reference>
<dbReference type="Pfam" id="PF03382">
    <property type="entry name" value="DUF285"/>
    <property type="match status" value="1"/>
</dbReference>
<protein>
    <submittedName>
        <fullName evidence="2">BspA family leucine-rich repeat surface protein</fullName>
    </submittedName>
</protein>
<dbReference type="NCBIfam" id="TIGR02167">
    <property type="entry name" value="Liste_lipo_26"/>
    <property type="match status" value="4"/>
</dbReference>
<name>A0A371XC05_9HYPH</name>
<dbReference type="Pfam" id="PF00353">
    <property type="entry name" value="HemolysinCabind"/>
    <property type="match status" value="1"/>
</dbReference>
<dbReference type="PROSITE" id="PS00330">
    <property type="entry name" value="HEMOLYSIN_CALCIUM"/>
    <property type="match status" value="1"/>
</dbReference>
<dbReference type="InterPro" id="IPR001343">
    <property type="entry name" value="Hemolysn_Ca-bd"/>
</dbReference>
<evidence type="ECO:0000313" key="2">
    <source>
        <dbReference type="EMBL" id="RFC66752.1"/>
    </source>
</evidence>
<dbReference type="AlphaFoldDB" id="A0A371XC05"/>
<dbReference type="Proteomes" id="UP000262379">
    <property type="component" value="Unassembled WGS sequence"/>
</dbReference>
<dbReference type="InterPro" id="IPR019960">
    <property type="entry name" value="T1SS_VCA0849"/>
</dbReference>
<sequence length="681" mass="71653">MRRLGLADQLGFENWNAGAKLGIFKTCNLEYTKYLKFAQLGVFLMTSPTLPGGHENVRVVKSATATAKPTNFIIHGHAEDVANYASHGNDLLVEMKNGRSHLIRDFGAKGWDFNNLVFEDGDKAFVIDLSHAVSAAGDHIVESLVTVHPIGAGLSTNALLSILGASAGAGGIALVAGNKSDDSAPHIPVVDDGPLTVEVTGNGSGDHIITFTFNKEVDPLSFTESDITIANGTILEGTLLQTDDHIWTVQVAPDPGARSNVAITLAAGAVQTLSGVNNAGGQNETSLNGLFLGSTPIGADAVNMDTSHATTANSTFLNNTGFNDDISGWDMSNVTSLSGTFYGASSFDQNIGNWDVSHVTIMSTLFSFASSFNRDIGGWDVSNVTNMVELFNNATAFNQDISGWDVSNVTTMASMFNQATAFNQDLSSWDVSNVTTMTNMFKESSFNHSLADWDISSLTDASRMFKDSSISTANMDDTLRGWAHITTGETGIHSGVTLGLGNYSDETALQYLKDHYGWTTDSGTFSGTKGDNSVGDDIDLSLSITSQSIHGLGGNDTITGGSAADWIDGGTGNDILTGGDGSDTYQYGFEDAGSDMITGFTNGSGGDIIRLKDVLVGYNSQTSTLSDYITAASVGITDTVLTIDHDGAGGSSTTISITLRHVAYSNTLLDDMITNGNLMLA</sequence>
<evidence type="ECO:0000259" key="1">
    <source>
        <dbReference type="Pfam" id="PF19078"/>
    </source>
</evidence>
<proteinExistence type="predicted"/>
<dbReference type="InterPro" id="IPR011889">
    <property type="entry name" value="Liste_lipo_26"/>
</dbReference>
<dbReference type="PRINTS" id="PR00313">
    <property type="entry name" value="CABNDNGRPT"/>
</dbReference>